<dbReference type="Proteomes" id="UP000288351">
    <property type="component" value="Unassembled WGS sequence"/>
</dbReference>
<protein>
    <submittedName>
        <fullName evidence="1">Uncharacterized protein</fullName>
    </submittedName>
</protein>
<dbReference type="InterPro" id="IPR045754">
    <property type="entry name" value="DUF6182"/>
</dbReference>
<name>A0A059W207_STRNR</name>
<proteinExistence type="predicted"/>
<accession>A0A059W207</accession>
<dbReference type="STRING" id="68570.DC74_1360"/>
<comment type="caution">
    <text evidence="1">The sequence shown here is derived from an EMBL/GenBank/DDBJ whole genome shotgun (WGS) entry which is preliminary data.</text>
</comment>
<gene>
    <name evidence="1" type="ORF">SALB_02163</name>
</gene>
<dbReference type="AlphaFoldDB" id="A0A059W207"/>
<evidence type="ECO:0000313" key="1">
    <source>
        <dbReference type="EMBL" id="GCB89488.1"/>
    </source>
</evidence>
<reference evidence="1 2" key="1">
    <citation type="journal article" date="2019" name="Microbiol. Resour. Announc.">
        <title>Draft Genome Sequence of the Most Traditional epsilon-Poly-l-Lysine Producer, Streptomyces albulus NBRC14147.</title>
        <authorList>
            <person name="Yamanaka K."/>
            <person name="Hamano Y."/>
        </authorList>
    </citation>
    <scope>NUCLEOTIDE SEQUENCE [LARGE SCALE GENOMIC DNA]</scope>
    <source>
        <strain evidence="1 2">NBRC 14147</strain>
    </source>
</reference>
<sequence length="247" mass="26802">MTTSQELFRAQVARRILTARPELATRFDLLTADGLLSARREITRAASDAKVLAVCVLRDFDLPAWVRATCAFAARVEPSAAANWRRDFTRTVFLAGNPVNLTDRFAFDHVADDGSAAWQGPADAGASTALRRLLKLFDGAAELPTRPSTVVRVLADRDRRGRAPVRRELHVATAGVTIANCLVHLNHLLVEAVADGIVGPGDELVVRQAPWLPASAGPFAALRIDGTSERPDHLRAYTALTEEIHDA</sequence>
<dbReference type="EMBL" id="BHXC01000006">
    <property type="protein sequence ID" value="GCB89488.1"/>
    <property type="molecule type" value="Genomic_DNA"/>
</dbReference>
<dbReference type="eggNOG" id="ENOG50337R2">
    <property type="taxonomic scope" value="Bacteria"/>
</dbReference>
<evidence type="ECO:0000313" key="2">
    <source>
        <dbReference type="Proteomes" id="UP000288351"/>
    </source>
</evidence>
<dbReference type="Pfam" id="PF19680">
    <property type="entry name" value="DUF6182"/>
    <property type="match status" value="1"/>
</dbReference>
<organism evidence="1 2">
    <name type="scientific">Streptomyces noursei</name>
    <name type="common">Streptomyces albulus</name>
    <dbReference type="NCBI Taxonomy" id="1971"/>
    <lineage>
        <taxon>Bacteria</taxon>
        <taxon>Bacillati</taxon>
        <taxon>Actinomycetota</taxon>
        <taxon>Actinomycetes</taxon>
        <taxon>Kitasatosporales</taxon>
        <taxon>Streptomycetaceae</taxon>
        <taxon>Streptomyces</taxon>
    </lineage>
</organism>
<dbReference type="RefSeq" id="WP_016573981.1">
    <property type="nucleotide sequence ID" value="NZ_BHXC01000006.1"/>
</dbReference>